<dbReference type="InterPro" id="IPR029032">
    <property type="entry name" value="AhpD-like"/>
</dbReference>
<proteinExistence type="predicted"/>
<organism evidence="1 2">
    <name type="scientific">Meristemomyces frigidus</name>
    <dbReference type="NCBI Taxonomy" id="1508187"/>
    <lineage>
        <taxon>Eukaryota</taxon>
        <taxon>Fungi</taxon>
        <taxon>Dikarya</taxon>
        <taxon>Ascomycota</taxon>
        <taxon>Pezizomycotina</taxon>
        <taxon>Dothideomycetes</taxon>
        <taxon>Dothideomycetidae</taxon>
        <taxon>Mycosphaerellales</taxon>
        <taxon>Teratosphaeriaceae</taxon>
        <taxon>Meristemomyces</taxon>
    </lineage>
</organism>
<evidence type="ECO:0008006" key="3">
    <source>
        <dbReference type="Google" id="ProtNLM"/>
    </source>
</evidence>
<gene>
    <name evidence="1" type="ORF">LTR62_007384</name>
</gene>
<reference evidence="1" key="1">
    <citation type="submission" date="2023-08" db="EMBL/GenBank/DDBJ databases">
        <title>Black Yeasts Isolated from many extreme environments.</title>
        <authorList>
            <person name="Coleine C."/>
            <person name="Stajich J.E."/>
            <person name="Selbmann L."/>
        </authorList>
    </citation>
    <scope>NUCLEOTIDE SEQUENCE</scope>
    <source>
        <strain evidence="1">CCFEE 5401</strain>
    </source>
</reference>
<protein>
    <recommendedName>
        <fullName evidence="3">Carboxymuconolactone decarboxylase-like domain-containing protein</fullName>
    </recommendedName>
</protein>
<dbReference type="AlphaFoldDB" id="A0AAN7TME6"/>
<dbReference type="SUPFAM" id="SSF69118">
    <property type="entry name" value="AhpD-like"/>
    <property type="match status" value="1"/>
</dbReference>
<evidence type="ECO:0000313" key="1">
    <source>
        <dbReference type="EMBL" id="KAK5116710.1"/>
    </source>
</evidence>
<dbReference type="PANTHER" id="PTHR28180">
    <property type="entry name" value="CONSERVED MITOCHONDRIAL PROTEIN-RELATED"/>
    <property type="match status" value="1"/>
</dbReference>
<dbReference type="Gene3D" id="1.20.1290.10">
    <property type="entry name" value="AhpD-like"/>
    <property type="match status" value="1"/>
</dbReference>
<dbReference type="EMBL" id="JAVRRL010000007">
    <property type="protein sequence ID" value="KAK5116710.1"/>
    <property type="molecule type" value="Genomic_DNA"/>
</dbReference>
<dbReference type="PANTHER" id="PTHR28180:SF5">
    <property type="entry name" value="DNA POLYMERASE ALPHA SUBUNIT B"/>
    <property type="match status" value="1"/>
</dbReference>
<evidence type="ECO:0000313" key="2">
    <source>
        <dbReference type="Proteomes" id="UP001310890"/>
    </source>
</evidence>
<comment type="caution">
    <text evidence="1">The sequence shown here is derived from an EMBL/GenBank/DDBJ whole genome shotgun (WGS) entry which is preliminary data.</text>
</comment>
<dbReference type="Proteomes" id="UP001310890">
    <property type="component" value="Unassembled WGS sequence"/>
</dbReference>
<name>A0AAN7TME6_9PEZI</name>
<dbReference type="InterPro" id="IPR052999">
    <property type="entry name" value="PTS1_Protein"/>
</dbReference>
<accession>A0AAN7TME6</accession>
<sequence>MALTNPAPEEAIRSFRDIETHFPATTLGQGRWYILALSTITAGGHPGFAKDLYLYLISKPEYQSPSERQALMRRLREALVKLVSVVGVPKPLEAIFSMGEVERDEDKDYSFSREHWKSGPENQQRGREWLAQIYRHNDTQTQEMMAAHKDLRWLSVEITYGLYLSDHSILDGIDTELVVLAGIMMQNLARETGWHLRGMRRIGVSLDDVEAVQQCVSKA</sequence>